<keyword evidence="2" id="KW-1185">Reference proteome</keyword>
<reference evidence="2" key="1">
    <citation type="submission" date="2016-10" db="EMBL/GenBank/DDBJ databases">
        <authorList>
            <person name="Varghese N."/>
            <person name="Submissions S."/>
        </authorList>
    </citation>
    <scope>NUCLEOTIDE SEQUENCE [LARGE SCALE GENOMIC DNA]</scope>
    <source>
        <strain evidence="2">CGMCC 1.11014</strain>
    </source>
</reference>
<organism evidence="1 2">
    <name type="scientific">Pseudoduganella namucuonensis</name>
    <dbReference type="NCBI Taxonomy" id="1035707"/>
    <lineage>
        <taxon>Bacteria</taxon>
        <taxon>Pseudomonadati</taxon>
        <taxon>Pseudomonadota</taxon>
        <taxon>Betaproteobacteria</taxon>
        <taxon>Burkholderiales</taxon>
        <taxon>Oxalobacteraceae</taxon>
        <taxon>Telluria group</taxon>
        <taxon>Pseudoduganella</taxon>
    </lineage>
</organism>
<protein>
    <submittedName>
        <fullName evidence="1">Uncharacterized protein</fullName>
    </submittedName>
</protein>
<gene>
    <name evidence="1" type="ORF">SAMN05216552_104629</name>
</gene>
<dbReference type="EMBL" id="FPBO01000046">
    <property type="protein sequence ID" value="SFV15495.1"/>
    <property type="molecule type" value="Genomic_DNA"/>
</dbReference>
<accession>A0A1I7M0P3</accession>
<proteinExistence type="predicted"/>
<dbReference type="STRING" id="1035707.SAMN05216552_104629"/>
<name>A0A1I7M0P3_9BURK</name>
<dbReference type="OrthoDB" id="6999193at2"/>
<evidence type="ECO:0000313" key="2">
    <source>
        <dbReference type="Proteomes" id="UP000199391"/>
    </source>
</evidence>
<dbReference type="Proteomes" id="UP000199391">
    <property type="component" value="Unassembled WGS sequence"/>
</dbReference>
<sequence>MNTQQITYAQHQVQHGIPALATAAPIEQDRLTEAQLMREEVEALCSHMLWLRSWWQAHGDGIRAVERQAAASVHDHFIDGAMFARGIARVAGFDIEQDRIRNYTWGRNTQTMHMVMRGAA</sequence>
<dbReference type="AlphaFoldDB" id="A0A1I7M0P3"/>
<evidence type="ECO:0000313" key="1">
    <source>
        <dbReference type="EMBL" id="SFV15495.1"/>
    </source>
</evidence>
<dbReference type="RefSeq" id="WP_093560325.1">
    <property type="nucleotide sequence ID" value="NZ_FPBO01000046.1"/>
</dbReference>